<accession>A0ACA9LQK2</accession>
<dbReference type="EMBL" id="CAJVPM010006885">
    <property type="protein sequence ID" value="CAG8539583.1"/>
    <property type="molecule type" value="Genomic_DNA"/>
</dbReference>
<protein>
    <submittedName>
        <fullName evidence="1">1818_t:CDS:1</fullName>
    </submittedName>
</protein>
<evidence type="ECO:0000313" key="1">
    <source>
        <dbReference type="EMBL" id="CAG8539583.1"/>
    </source>
</evidence>
<comment type="caution">
    <text evidence="1">The sequence shown here is derived from an EMBL/GenBank/DDBJ whole genome shotgun (WGS) entry which is preliminary data.</text>
</comment>
<gene>
    <name evidence="1" type="ORF">SCALOS_LOCUS4787</name>
</gene>
<organism evidence="1 2">
    <name type="scientific">Scutellospora calospora</name>
    <dbReference type="NCBI Taxonomy" id="85575"/>
    <lineage>
        <taxon>Eukaryota</taxon>
        <taxon>Fungi</taxon>
        <taxon>Fungi incertae sedis</taxon>
        <taxon>Mucoromycota</taxon>
        <taxon>Glomeromycotina</taxon>
        <taxon>Glomeromycetes</taxon>
        <taxon>Diversisporales</taxon>
        <taxon>Gigasporaceae</taxon>
        <taxon>Scutellospora</taxon>
    </lineage>
</organism>
<evidence type="ECO:0000313" key="2">
    <source>
        <dbReference type="Proteomes" id="UP000789860"/>
    </source>
</evidence>
<keyword evidence="2" id="KW-1185">Reference proteome</keyword>
<dbReference type="Proteomes" id="UP000789860">
    <property type="component" value="Unassembled WGS sequence"/>
</dbReference>
<proteinExistence type="predicted"/>
<sequence length="41" mass="4641">DIDIPMVLFLGEFRVVGVVSQSSMIFGCIYMAWDFLDIEAL</sequence>
<reference evidence="1" key="1">
    <citation type="submission" date="2021-06" db="EMBL/GenBank/DDBJ databases">
        <authorList>
            <person name="Kallberg Y."/>
            <person name="Tangrot J."/>
            <person name="Rosling A."/>
        </authorList>
    </citation>
    <scope>NUCLEOTIDE SEQUENCE</scope>
    <source>
        <strain evidence="1">AU212A</strain>
    </source>
</reference>
<name>A0ACA9LQK2_9GLOM</name>
<feature type="non-terminal residue" evidence="1">
    <location>
        <position position="1"/>
    </location>
</feature>